<proteinExistence type="predicted"/>
<organism evidence="1 2">
    <name type="scientific">Agaribacter flavus</name>
    <dbReference type="NCBI Taxonomy" id="1902781"/>
    <lineage>
        <taxon>Bacteria</taxon>
        <taxon>Pseudomonadati</taxon>
        <taxon>Pseudomonadota</taxon>
        <taxon>Gammaproteobacteria</taxon>
        <taxon>Alteromonadales</taxon>
        <taxon>Alteromonadaceae</taxon>
        <taxon>Agaribacter</taxon>
    </lineage>
</organism>
<evidence type="ECO:0000313" key="2">
    <source>
        <dbReference type="Proteomes" id="UP001595478"/>
    </source>
</evidence>
<accession>A0ABV7FQS2</accession>
<dbReference type="EMBL" id="JBHRSW010000029">
    <property type="protein sequence ID" value="MFC3122687.1"/>
    <property type="molecule type" value="Genomic_DNA"/>
</dbReference>
<gene>
    <name evidence="1" type="ORF">ACFOHL_13770</name>
</gene>
<sequence length="500" mass="58073">MMCSGNTYREGALVAEVTKILEGLNSKIRTEGVRISARKRKGFVYIVEEFSELKIPSQVIEWLNYFCVNSEELPSLDEIKQLTTALALRSINSPQKLVDYWLKGQTLSTKSKRKCLKVGLGELVKNEETLPLHLKYWINGLMENLGSAGKSEYEESIKRFKPLSNGAGVNSFIERSGGLSRSLERTLHFKRYQGSIPVEEQDILFVQDLDVCLNIINSFIKQKHSERKTKTPLDFCVLCWRRVRHKQERVNSLTKERRDSNFYCWLHHPNREKNFSKQTLDALIAAVKAEKHEYADELVRFEAGEMSDSSRHNHLTKWLKSFSPKSQLLTLHSIPKENWLELSERIYVECSDLYPTVYEKIKDIPPLNSSNFPEWFFKVLDRLDESKDKKERIYWQTYGVKEWTTFDGPSVEGWKVLLQIFRRYEANHYIMNRARPRGPQKSGPRPTPLKKQIEKEIKLHLNKYGKVKTGVIVSKLETSRKSVAAVKKELGLNVKRADPS</sequence>
<protein>
    <submittedName>
        <fullName evidence="1">Uncharacterized protein</fullName>
    </submittedName>
</protein>
<dbReference type="RefSeq" id="WP_376920809.1">
    <property type="nucleotide sequence ID" value="NZ_JBHRSW010000029.1"/>
</dbReference>
<dbReference type="Proteomes" id="UP001595478">
    <property type="component" value="Unassembled WGS sequence"/>
</dbReference>
<reference evidence="2" key="1">
    <citation type="journal article" date="2019" name="Int. J. Syst. Evol. Microbiol.">
        <title>The Global Catalogue of Microorganisms (GCM) 10K type strain sequencing project: providing services to taxonomists for standard genome sequencing and annotation.</title>
        <authorList>
            <consortium name="The Broad Institute Genomics Platform"/>
            <consortium name="The Broad Institute Genome Sequencing Center for Infectious Disease"/>
            <person name="Wu L."/>
            <person name="Ma J."/>
        </authorList>
    </citation>
    <scope>NUCLEOTIDE SEQUENCE [LARGE SCALE GENOMIC DNA]</scope>
    <source>
        <strain evidence="2">KCTC 52473</strain>
    </source>
</reference>
<name>A0ABV7FQS2_9ALTE</name>
<keyword evidence="2" id="KW-1185">Reference proteome</keyword>
<comment type="caution">
    <text evidence="1">The sequence shown here is derived from an EMBL/GenBank/DDBJ whole genome shotgun (WGS) entry which is preliminary data.</text>
</comment>
<evidence type="ECO:0000313" key="1">
    <source>
        <dbReference type="EMBL" id="MFC3122687.1"/>
    </source>
</evidence>